<dbReference type="AlphaFoldDB" id="A0A2Z7CC20"/>
<reference evidence="2 3" key="1">
    <citation type="journal article" date="2015" name="Proc. Natl. Acad. Sci. U.S.A.">
        <title>The resurrection genome of Boea hygrometrica: A blueprint for survival of dehydration.</title>
        <authorList>
            <person name="Xiao L."/>
            <person name="Yang G."/>
            <person name="Zhang L."/>
            <person name="Yang X."/>
            <person name="Zhao S."/>
            <person name="Ji Z."/>
            <person name="Zhou Q."/>
            <person name="Hu M."/>
            <person name="Wang Y."/>
            <person name="Chen M."/>
            <person name="Xu Y."/>
            <person name="Jin H."/>
            <person name="Xiao X."/>
            <person name="Hu G."/>
            <person name="Bao F."/>
            <person name="Hu Y."/>
            <person name="Wan P."/>
            <person name="Li L."/>
            <person name="Deng X."/>
            <person name="Kuang T."/>
            <person name="Xiang C."/>
            <person name="Zhu J.K."/>
            <person name="Oliver M.J."/>
            <person name="He Y."/>
        </authorList>
    </citation>
    <scope>NUCLEOTIDE SEQUENCE [LARGE SCALE GENOMIC DNA]</scope>
    <source>
        <strain evidence="3">cv. XS01</strain>
    </source>
</reference>
<dbReference type="PANTHER" id="PTHR37610">
    <property type="entry name" value="CCHC-TYPE DOMAIN-CONTAINING PROTEIN"/>
    <property type="match status" value="1"/>
</dbReference>
<organism evidence="2 3">
    <name type="scientific">Dorcoceras hygrometricum</name>
    <dbReference type="NCBI Taxonomy" id="472368"/>
    <lineage>
        <taxon>Eukaryota</taxon>
        <taxon>Viridiplantae</taxon>
        <taxon>Streptophyta</taxon>
        <taxon>Embryophyta</taxon>
        <taxon>Tracheophyta</taxon>
        <taxon>Spermatophyta</taxon>
        <taxon>Magnoliopsida</taxon>
        <taxon>eudicotyledons</taxon>
        <taxon>Gunneridae</taxon>
        <taxon>Pentapetalae</taxon>
        <taxon>asterids</taxon>
        <taxon>lamiids</taxon>
        <taxon>Lamiales</taxon>
        <taxon>Gesneriaceae</taxon>
        <taxon>Didymocarpoideae</taxon>
        <taxon>Trichosporeae</taxon>
        <taxon>Loxocarpinae</taxon>
        <taxon>Dorcoceras</taxon>
    </lineage>
</organism>
<protein>
    <recommendedName>
        <fullName evidence="1">Retrotransposon Copia-like N-terminal domain-containing protein</fullName>
    </recommendedName>
</protein>
<proteinExistence type="predicted"/>
<dbReference type="OrthoDB" id="1750575at2759"/>
<dbReference type="EMBL" id="KQ999311">
    <property type="protein sequence ID" value="KZV41993.1"/>
    <property type="molecule type" value="Genomic_DNA"/>
</dbReference>
<dbReference type="InterPro" id="IPR029472">
    <property type="entry name" value="Copia-like_N"/>
</dbReference>
<name>A0A2Z7CC20_9LAMI</name>
<sequence>MSSLQITTHLLNGRNYLQWAQSVKIVVCARGKLDYLTGDLPPPTTTDPTYPTWLGDNSIVLAWLINSMEMNISRRNLWFQTAKEVWDGVRACTLT</sequence>
<accession>A0A2Z7CC20</accession>
<dbReference type="Proteomes" id="UP000250235">
    <property type="component" value="Unassembled WGS sequence"/>
</dbReference>
<evidence type="ECO:0000259" key="1">
    <source>
        <dbReference type="Pfam" id="PF14244"/>
    </source>
</evidence>
<dbReference type="Pfam" id="PF14244">
    <property type="entry name" value="Retrotran_gag_3"/>
    <property type="match status" value="1"/>
</dbReference>
<dbReference type="PANTHER" id="PTHR37610:SF75">
    <property type="entry name" value="RETROTRANSPOSON COPIA-LIKE N-TERMINAL DOMAIN-CONTAINING PROTEIN"/>
    <property type="match status" value="1"/>
</dbReference>
<gene>
    <name evidence="2" type="ORF">F511_16941</name>
</gene>
<evidence type="ECO:0000313" key="3">
    <source>
        <dbReference type="Proteomes" id="UP000250235"/>
    </source>
</evidence>
<keyword evidence="3" id="KW-1185">Reference proteome</keyword>
<feature type="domain" description="Retrotransposon Copia-like N-terminal" evidence="1">
    <location>
        <begin position="2"/>
        <end position="43"/>
    </location>
</feature>
<evidence type="ECO:0000313" key="2">
    <source>
        <dbReference type="EMBL" id="KZV41993.1"/>
    </source>
</evidence>